<sequence>MWSCPWPLFSMSFALEVLLFYEWWSGTDSAFQGCRCCCVIMQTPENGMSVKVCGEKRLRHTLSGFCSDEQRLDYLVHGY</sequence>
<accession>A0AAV4S685</accession>
<evidence type="ECO:0000313" key="2">
    <source>
        <dbReference type="EMBL" id="GIY28874.1"/>
    </source>
</evidence>
<keyword evidence="1" id="KW-0732">Signal</keyword>
<gene>
    <name evidence="2" type="ORF">CEXT_81121</name>
</gene>
<dbReference type="AlphaFoldDB" id="A0AAV4S685"/>
<comment type="caution">
    <text evidence="2">The sequence shown here is derived from an EMBL/GenBank/DDBJ whole genome shotgun (WGS) entry which is preliminary data.</text>
</comment>
<dbReference type="Proteomes" id="UP001054945">
    <property type="component" value="Unassembled WGS sequence"/>
</dbReference>
<proteinExistence type="predicted"/>
<evidence type="ECO:0000313" key="3">
    <source>
        <dbReference type="Proteomes" id="UP001054945"/>
    </source>
</evidence>
<reference evidence="2 3" key="1">
    <citation type="submission" date="2021-06" db="EMBL/GenBank/DDBJ databases">
        <title>Caerostris extrusa draft genome.</title>
        <authorList>
            <person name="Kono N."/>
            <person name="Arakawa K."/>
        </authorList>
    </citation>
    <scope>NUCLEOTIDE SEQUENCE [LARGE SCALE GENOMIC DNA]</scope>
</reference>
<organism evidence="2 3">
    <name type="scientific">Caerostris extrusa</name>
    <name type="common">Bark spider</name>
    <name type="synonym">Caerostris bankana</name>
    <dbReference type="NCBI Taxonomy" id="172846"/>
    <lineage>
        <taxon>Eukaryota</taxon>
        <taxon>Metazoa</taxon>
        <taxon>Ecdysozoa</taxon>
        <taxon>Arthropoda</taxon>
        <taxon>Chelicerata</taxon>
        <taxon>Arachnida</taxon>
        <taxon>Araneae</taxon>
        <taxon>Araneomorphae</taxon>
        <taxon>Entelegynae</taxon>
        <taxon>Araneoidea</taxon>
        <taxon>Araneidae</taxon>
        <taxon>Caerostris</taxon>
    </lineage>
</organism>
<name>A0AAV4S685_CAEEX</name>
<feature type="chain" id="PRO_5043842562" description="Secreted protein" evidence="1">
    <location>
        <begin position="30"/>
        <end position="79"/>
    </location>
</feature>
<dbReference type="EMBL" id="BPLR01008997">
    <property type="protein sequence ID" value="GIY28874.1"/>
    <property type="molecule type" value="Genomic_DNA"/>
</dbReference>
<keyword evidence="3" id="KW-1185">Reference proteome</keyword>
<protein>
    <recommendedName>
        <fullName evidence="4">Secreted protein</fullName>
    </recommendedName>
</protein>
<evidence type="ECO:0008006" key="4">
    <source>
        <dbReference type="Google" id="ProtNLM"/>
    </source>
</evidence>
<feature type="signal peptide" evidence="1">
    <location>
        <begin position="1"/>
        <end position="29"/>
    </location>
</feature>
<evidence type="ECO:0000256" key="1">
    <source>
        <dbReference type="SAM" id="SignalP"/>
    </source>
</evidence>